<sequence>MEQQEKLLKAIRKQMGKSDSINDVVATVLNISYDAAHRRVSGKSKFSVDEAVTLCRHFRISMDHVFEGDNKVLVEKTKEITTFSDMELYFEQSTGYLNQYLDKPGATLYYSAKDIPLFYTIGGTLLSRFKLYVWMNLLIGKEQQEPFEKFVVPAPLLSYSSRMKAVYDTVAVSEIWNDTTINSTLQQILYFSESGLLSMKNALALYEEMRGLMAGVEQKSAENDPGFHVYYNELLILNNNVLVSDTEKLSLFVPYTMLGYFITEDQQTCRNAGAYFRHQIKNSKSLNLSGTRDRKIFFNRAYKKIDYYAERLGHELDTLY</sequence>
<proteinExistence type="predicted"/>
<evidence type="ECO:0000313" key="1">
    <source>
        <dbReference type="EMBL" id="AWA28831.1"/>
    </source>
</evidence>
<reference evidence="1 2" key="1">
    <citation type="submission" date="2018-04" db="EMBL/GenBank/DDBJ databases">
        <title>Genome sequencing of Flavobacterium sp. HYN0048.</title>
        <authorList>
            <person name="Yi H."/>
            <person name="Baek C."/>
        </authorList>
    </citation>
    <scope>NUCLEOTIDE SEQUENCE [LARGE SCALE GENOMIC DNA]</scope>
    <source>
        <strain evidence="1 2">HYN0048</strain>
    </source>
</reference>
<dbReference type="GO" id="GO:0003677">
    <property type="term" value="F:DNA binding"/>
    <property type="evidence" value="ECO:0007669"/>
    <property type="project" value="InterPro"/>
</dbReference>
<dbReference type="EMBL" id="CP028811">
    <property type="protein sequence ID" value="AWA28831.1"/>
    <property type="molecule type" value="Genomic_DNA"/>
</dbReference>
<gene>
    <name evidence="1" type="ORF">HYN48_01285</name>
</gene>
<dbReference type="RefSeq" id="WP_108369418.1">
    <property type="nucleotide sequence ID" value="NZ_CP028811.1"/>
</dbReference>
<name>A0A2S0RCL7_9FLAO</name>
<dbReference type="InterPro" id="IPR010982">
    <property type="entry name" value="Lambda_DNA-bd_dom_sf"/>
</dbReference>
<keyword evidence="2" id="KW-1185">Reference proteome</keyword>
<dbReference type="AlphaFoldDB" id="A0A2S0RCL7"/>
<evidence type="ECO:0000313" key="2">
    <source>
        <dbReference type="Proteomes" id="UP000244193"/>
    </source>
</evidence>
<dbReference type="Proteomes" id="UP000244193">
    <property type="component" value="Chromosome"/>
</dbReference>
<dbReference type="SUPFAM" id="SSF47413">
    <property type="entry name" value="lambda repressor-like DNA-binding domains"/>
    <property type="match status" value="1"/>
</dbReference>
<organism evidence="1 2">
    <name type="scientific">Flavobacterium magnum</name>
    <dbReference type="NCBI Taxonomy" id="2162713"/>
    <lineage>
        <taxon>Bacteria</taxon>
        <taxon>Pseudomonadati</taxon>
        <taxon>Bacteroidota</taxon>
        <taxon>Flavobacteriia</taxon>
        <taxon>Flavobacteriales</taxon>
        <taxon>Flavobacteriaceae</taxon>
        <taxon>Flavobacterium</taxon>
    </lineage>
</organism>
<accession>A0A2S0RCL7</accession>
<protein>
    <recommendedName>
        <fullName evidence="3">Transcription regulator BetR N-terminal domain-containing protein</fullName>
    </recommendedName>
</protein>
<evidence type="ECO:0008006" key="3">
    <source>
        <dbReference type="Google" id="ProtNLM"/>
    </source>
</evidence>
<dbReference type="KEGG" id="fmg:HYN48_01285"/>
<dbReference type="OrthoDB" id="1098026at2"/>